<dbReference type="AlphaFoldDB" id="R8BRT4"/>
<sequence>MASPDVAVPQVNGLSASPHPGSPQSINSSTKRKRDVSDDGSAAEENVTDEAKPAVNGNHLHRDQKTLIRNYLEVVKRYDVNPSILKRPIPEPANAEEPEAKRQKSDDGTKPLSIEDKVLQDEYEVLDDVFLDIRAVVKDRIAELQSSSSNESVKDSDAAIVDTNKFRDKAHELYRRESAYPKSIVEPSLSASGDVGDALHPSSTGSVVLTVYGNAPQPKHLFSSLQKRTATPDHPEGVTRPLPPVALPNGITTTVVVPSDSLPKGGRTLTLGELFPAPRNLPPLQPPKAPKSTTKSNILGFYHPELMVKPKYRSDTYYSQNISTGHWLDYSNATPSSQNKTKQRERAQSLAGHKPSSDELEMSEMEALFRGAFSSFAPSKDDSAAIVPSGQLGRMWWQRFGQRSFQRMIELETPESELEEPKDADAVTPLPIDEDLIQNAIEEWDPSVVDPGLEEVMGKKTAHESDVDELLQEVSDLIETLSSYQRNRNLTLPTSQNRYSADPVNGDMLANGTLAQQPSEEEIATYDILKAQLALIIKQLPPYAVARLNSDKLEDLNHNAQEASRVLDNTRINLVVNTRCTAIVPSLCLSSIIRRLQPVLRLGTTFNGLSQERCLELSLNHGLQCLRVTDLRMDIQQPPMRSSLGSHRHRTATICRNTKLHKANSALLNTPDTVVRQLLALLVNDTRPDIQVTPRNKLHKVCRHSASQDIRNMLTAPCLLAQCLRKLAPSIPRHMANLRNHIHSSIEHHRLALRVNREVLRIPEDDIHLIHLKEAHRARRYRVITPLCLMLSINVLLRMPDYKLKLISKPHSRKHKRKHRP</sequence>
<dbReference type="EMBL" id="KB932935">
    <property type="protein sequence ID" value="EOO01995.1"/>
    <property type="molecule type" value="Genomic_DNA"/>
</dbReference>
<dbReference type="Pfam" id="PF25289">
    <property type="entry name" value="DUF7877"/>
    <property type="match status" value="1"/>
</dbReference>
<feature type="region of interest" description="Disordered" evidence="2">
    <location>
        <begin position="328"/>
        <end position="360"/>
    </location>
</feature>
<feature type="coiled-coil region" evidence="1">
    <location>
        <begin position="453"/>
        <end position="487"/>
    </location>
</feature>
<evidence type="ECO:0000259" key="3">
    <source>
        <dbReference type="Pfam" id="PF25009"/>
    </source>
</evidence>
<keyword evidence="1" id="KW-0175">Coiled coil</keyword>
<feature type="domain" description="DUF7877" evidence="4">
    <location>
        <begin position="63"/>
        <end position="173"/>
    </location>
</feature>
<feature type="region of interest" description="Disordered" evidence="2">
    <location>
        <begin position="84"/>
        <end position="112"/>
    </location>
</feature>
<dbReference type="HOGENOM" id="CLU_344576_0_0_1"/>
<evidence type="ECO:0000256" key="2">
    <source>
        <dbReference type="SAM" id="MobiDB-lite"/>
    </source>
</evidence>
<dbReference type="KEGG" id="tmn:UCRPA7_2472"/>
<accession>R8BRT4</accession>
<dbReference type="Proteomes" id="UP000014074">
    <property type="component" value="Unassembled WGS sequence"/>
</dbReference>
<dbReference type="InterPro" id="IPR057199">
    <property type="entry name" value="DUF7877"/>
</dbReference>
<dbReference type="Pfam" id="PF25009">
    <property type="entry name" value="DUF7785"/>
    <property type="match status" value="1"/>
</dbReference>
<feature type="region of interest" description="Disordered" evidence="2">
    <location>
        <begin position="1"/>
        <end position="63"/>
    </location>
</feature>
<gene>
    <name evidence="5" type="ORF">UCRPA7_2472</name>
</gene>
<evidence type="ECO:0000256" key="1">
    <source>
        <dbReference type="SAM" id="Coils"/>
    </source>
</evidence>
<evidence type="ECO:0000313" key="5">
    <source>
        <dbReference type="EMBL" id="EOO01995.1"/>
    </source>
</evidence>
<dbReference type="GeneID" id="19322725"/>
<organism evidence="5 6">
    <name type="scientific">Phaeoacremonium minimum (strain UCR-PA7)</name>
    <name type="common">Esca disease fungus</name>
    <name type="synonym">Togninia minima</name>
    <dbReference type="NCBI Taxonomy" id="1286976"/>
    <lineage>
        <taxon>Eukaryota</taxon>
        <taxon>Fungi</taxon>
        <taxon>Dikarya</taxon>
        <taxon>Ascomycota</taxon>
        <taxon>Pezizomycotina</taxon>
        <taxon>Sordariomycetes</taxon>
        <taxon>Sordariomycetidae</taxon>
        <taxon>Togniniales</taxon>
        <taxon>Togniniaceae</taxon>
        <taxon>Phaeoacremonium</taxon>
    </lineage>
</organism>
<keyword evidence="6" id="KW-1185">Reference proteome</keyword>
<dbReference type="eggNOG" id="ENOG502RSQP">
    <property type="taxonomic scope" value="Eukaryota"/>
</dbReference>
<proteinExistence type="predicted"/>
<dbReference type="InterPro" id="IPR056687">
    <property type="entry name" value="DUF7785"/>
</dbReference>
<reference evidence="6" key="1">
    <citation type="journal article" date="2013" name="Genome Announc.">
        <title>Draft genome sequence of the ascomycete Phaeoacremonium aleophilum strain UCR-PA7, a causal agent of the esca disease complex in grapevines.</title>
        <authorList>
            <person name="Blanco-Ulate B."/>
            <person name="Rolshausen P."/>
            <person name="Cantu D."/>
        </authorList>
    </citation>
    <scope>NUCLEOTIDE SEQUENCE [LARGE SCALE GENOMIC DNA]</scope>
    <source>
        <strain evidence="6">UCR-PA7</strain>
    </source>
</reference>
<feature type="compositionally biased region" description="Basic and acidic residues" evidence="2">
    <location>
        <begin position="98"/>
        <end position="112"/>
    </location>
</feature>
<protein>
    <submittedName>
        <fullName evidence="5">Uncharacterized protein</fullName>
    </submittedName>
</protein>
<name>R8BRT4_PHAM7</name>
<feature type="domain" description="DUF7785" evidence="3">
    <location>
        <begin position="464"/>
        <end position="560"/>
    </location>
</feature>
<dbReference type="RefSeq" id="XP_007913265.1">
    <property type="nucleotide sequence ID" value="XM_007915074.1"/>
</dbReference>
<dbReference type="OrthoDB" id="5354458at2759"/>
<evidence type="ECO:0000259" key="4">
    <source>
        <dbReference type="Pfam" id="PF25289"/>
    </source>
</evidence>
<evidence type="ECO:0000313" key="6">
    <source>
        <dbReference type="Proteomes" id="UP000014074"/>
    </source>
</evidence>
<feature type="compositionally biased region" description="Polar residues" evidence="2">
    <location>
        <begin position="331"/>
        <end position="340"/>
    </location>
</feature>